<dbReference type="AlphaFoldDB" id="A0A3N0YJR1"/>
<reference evidence="1 2" key="1">
    <citation type="submission" date="2018-10" db="EMBL/GenBank/DDBJ databases">
        <title>Genome assembly for a Yunnan-Guizhou Plateau 3E fish, Anabarilius grahami (Regan), and its evolutionary and genetic applications.</title>
        <authorList>
            <person name="Jiang W."/>
        </authorList>
    </citation>
    <scope>NUCLEOTIDE SEQUENCE [LARGE SCALE GENOMIC DNA]</scope>
    <source>
        <strain evidence="1">AG-KIZ</strain>
        <tissue evidence="1">Muscle</tissue>
    </source>
</reference>
<proteinExistence type="predicted"/>
<dbReference type="Proteomes" id="UP000281406">
    <property type="component" value="Unassembled WGS sequence"/>
</dbReference>
<evidence type="ECO:0000313" key="1">
    <source>
        <dbReference type="EMBL" id="ROL46387.1"/>
    </source>
</evidence>
<accession>A0A3N0YJR1</accession>
<gene>
    <name evidence="1" type="ORF">DPX16_3632</name>
</gene>
<comment type="caution">
    <text evidence="1">The sequence shown here is derived from an EMBL/GenBank/DDBJ whole genome shotgun (WGS) entry which is preliminary data.</text>
</comment>
<evidence type="ECO:0000313" key="2">
    <source>
        <dbReference type="Proteomes" id="UP000281406"/>
    </source>
</evidence>
<name>A0A3N0YJR1_ANAGA</name>
<sequence length="115" mass="12452">MADRCRSPTLCPLRLSELGSGGSIPMTGVRTAATDTDNSLVPFQKQSLEMLVSTRNLIRDVNGSLLKGSDAREEEGGMENDYWISVIRTRASLEGSVPSLVLRLKIRPTSIEGSS</sequence>
<protein>
    <submittedName>
        <fullName evidence="1">Uncharacterized protein</fullName>
    </submittedName>
</protein>
<keyword evidence="2" id="KW-1185">Reference proteome</keyword>
<organism evidence="1 2">
    <name type="scientific">Anabarilius grahami</name>
    <name type="common">Kanglang fish</name>
    <name type="synonym">Barilius grahami</name>
    <dbReference type="NCBI Taxonomy" id="495550"/>
    <lineage>
        <taxon>Eukaryota</taxon>
        <taxon>Metazoa</taxon>
        <taxon>Chordata</taxon>
        <taxon>Craniata</taxon>
        <taxon>Vertebrata</taxon>
        <taxon>Euteleostomi</taxon>
        <taxon>Actinopterygii</taxon>
        <taxon>Neopterygii</taxon>
        <taxon>Teleostei</taxon>
        <taxon>Ostariophysi</taxon>
        <taxon>Cypriniformes</taxon>
        <taxon>Xenocyprididae</taxon>
        <taxon>Xenocypridinae</taxon>
        <taxon>Xenocypridinae incertae sedis</taxon>
        <taxon>Anabarilius</taxon>
    </lineage>
</organism>
<dbReference type="EMBL" id="RJVU01038255">
    <property type="protein sequence ID" value="ROL46387.1"/>
    <property type="molecule type" value="Genomic_DNA"/>
</dbReference>